<protein>
    <recommendedName>
        <fullName evidence="1">HTH cro/C1-type domain-containing protein</fullName>
    </recommendedName>
</protein>
<dbReference type="STRING" id="561177.ANHYDRO_01381"/>
<evidence type="ECO:0000313" key="3">
    <source>
        <dbReference type="Proteomes" id="UP000005451"/>
    </source>
</evidence>
<evidence type="ECO:0000259" key="1">
    <source>
        <dbReference type="PROSITE" id="PS50943"/>
    </source>
</evidence>
<dbReference type="SMART" id="SM00530">
    <property type="entry name" value="HTH_XRE"/>
    <property type="match status" value="1"/>
</dbReference>
<dbReference type="InterPro" id="IPR010982">
    <property type="entry name" value="Lambda_DNA-bd_dom_sf"/>
</dbReference>
<dbReference type="AlphaFoldDB" id="B6W9V5"/>
<feature type="domain" description="HTH cro/C1-type" evidence="1">
    <location>
        <begin position="27"/>
        <end position="81"/>
    </location>
</feature>
<dbReference type="eggNOG" id="ENOG5030GIW">
    <property type="taxonomic scope" value="Bacteria"/>
</dbReference>
<reference evidence="2 3" key="1">
    <citation type="submission" date="2008-09" db="EMBL/GenBank/DDBJ databases">
        <authorList>
            <person name="Fulton L."/>
            <person name="Clifton S."/>
            <person name="Fulton B."/>
            <person name="Xu J."/>
            <person name="Minx P."/>
            <person name="Pepin K.H."/>
            <person name="Johnson M."/>
            <person name="Thiruvilangam P."/>
            <person name="Bhonagiri V."/>
            <person name="Nash W.E."/>
            <person name="Mardis E.R."/>
            <person name="Wilson R.K."/>
        </authorList>
    </citation>
    <scope>NUCLEOTIDE SEQUENCE [LARGE SCALE GENOMIC DNA]</scope>
    <source>
        <strain evidence="2 3">DSM 7454</strain>
    </source>
</reference>
<comment type="caution">
    <text evidence="2">The sequence shown here is derived from an EMBL/GenBank/DDBJ whole genome shotgun (WGS) entry which is preliminary data.</text>
</comment>
<dbReference type="GO" id="GO:0003677">
    <property type="term" value="F:DNA binding"/>
    <property type="evidence" value="ECO:0007669"/>
    <property type="project" value="InterPro"/>
</dbReference>
<dbReference type="EMBL" id="ABXA01000036">
    <property type="protein sequence ID" value="EEB35715.1"/>
    <property type="molecule type" value="Genomic_DNA"/>
</dbReference>
<dbReference type="SUPFAM" id="SSF47413">
    <property type="entry name" value="lambda repressor-like DNA-binding domains"/>
    <property type="match status" value="1"/>
</dbReference>
<name>B6W9V5_9FIRM</name>
<reference evidence="2 3" key="2">
    <citation type="submission" date="2008-10" db="EMBL/GenBank/DDBJ databases">
        <title>Draft genome sequence of Anaerococcus hydrogenalis (DSM 7454).</title>
        <authorList>
            <person name="Sudarsanam P."/>
            <person name="Ley R."/>
            <person name="Guruge J."/>
            <person name="Turnbaugh P.J."/>
            <person name="Mahowald M."/>
            <person name="Liep D."/>
            <person name="Gordon J."/>
        </authorList>
    </citation>
    <scope>NUCLEOTIDE SEQUENCE [LARGE SCALE GENOMIC DNA]</scope>
    <source>
        <strain evidence="2 3">DSM 7454</strain>
    </source>
</reference>
<gene>
    <name evidence="2" type="ORF">ANHYDRO_01381</name>
</gene>
<dbReference type="Gene3D" id="1.10.260.40">
    <property type="entry name" value="lambda repressor-like DNA-binding domains"/>
    <property type="match status" value="1"/>
</dbReference>
<accession>B6W9V5</accession>
<evidence type="ECO:0000313" key="2">
    <source>
        <dbReference type="EMBL" id="EEB35715.1"/>
    </source>
</evidence>
<dbReference type="PROSITE" id="PS50943">
    <property type="entry name" value="HTH_CROC1"/>
    <property type="match status" value="1"/>
</dbReference>
<sequence length="84" mass="10248">MVILYLKKYYIQDIVEVKLKDTTSGRLNFYRRKKGLSKNKVSKILGCHINTYYLYEKGNLELPVRYAKKLGEFYRIDWWLLYED</sequence>
<dbReference type="Proteomes" id="UP000005451">
    <property type="component" value="Unassembled WGS sequence"/>
</dbReference>
<dbReference type="InterPro" id="IPR001387">
    <property type="entry name" value="Cro/C1-type_HTH"/>
</dbReference>
<dbReference type="Pfam" id="PF01381">
    <property type="entry name" value="HTH_3"/>
    <property type="match status" value="1"/>
</dbReference>
<dbReference type="CDD" id="cd00093">
    <property type="entry name" value="HTH_XRE"/>
    <property type="match status" value="1"/>
</dbReference>
<organism evidence="2 3">
    <name type="scientific">Anaerococcus hydrogenalis DSM 7454</name>
    <dbReference type="NCBI Taxonomy" id="561177"/>
    <lineage>
        <taxon>Bacteria</taxon>
        <taxon>Bacillati</taxon>
        <taxon>Bacillota</taxon>
        <taxon>Tissierellia</taxon>
        <taxon>Tissierellales</taxon>
        <taxon>Peptoniphilaceae</taxon>
        <taxon>Anaerococcus</taxon>
    </lineage>
</organism>
<proteinExistence type="predicted"/>